<name>A0A1R1Y0P6_9FUNG</name>
<protein>
    <submittedName>
        <fullName evidence="1">Uncharacterized protein</fullName>
    </submittedName>
</protein>
<gene>
    <name evidence="1" type="ORF">AYI69_g6236</name>
</gene>
<reference evidence="2" key="1">
    <citation type="submission" date="2017-01" db="EMBL/GenBank/DDBJ databases">
        <authorList>
            <person name="Wang Y."/>
            <person name="White M."/>
            <person name="Kvist S."/>
            <person name="Moncalvo J.-M."/>
        </authorList>
    </citation>
    <scope>NUCLEOTIDE SEQUENCE [LARGE SCALE GENOMIC DNA]</scope>
    <source>
        <strain evidence="2">ID-206-W2</strain>
    </source>
</reference>
<sequence length="88" mass="9942">METSALYSTSENPNCILRSKTSRWRGYIRAQYGLKKISGLSKLPIKQSLFPVPPHNIRTGTDPVGIHKYSFPSAKIGYIEEKLNFCIP</sequence>
<accession>A0A1R1Y0P6</accession>
<keyword evidence="2" id="KW-1185">Reference proteome</keyword>
<comment type="caution">
    <text evidence="1">The sequence shown here is derived from an EMBL/GenBank/DDBJ whole genome shotgun (WGS) entry which is preliminary data.</text>
</comment>
<evidence type="ECO:0000313" key="1">
    <source>
        <dbReference type="EMBL" id="OMJ20389.1"/>
    </source>
</evidence>
<evidence type="ECO:0000313" key="2">
    <source>
        <dbReference type="Proteomes" id="UP000187429"/>
    </source>
</evidence>
<dbReference type="AlphaFoldDB" id="A0A1R1Y0P6"/>
<proteinExistence type="predicted"/>
<organism evidence="1 2">
    <name type="scientific">Smittium culicis</name>
    <dbReference type="NCBI Taxonomy" id="133412"/>
    <lineage>
        <taxon>Eukaryota</taxon>
        <taxon>Fungi</taxon>
        <taxon>Fungi incertae sedis</taxon>
        <taxon>Zoopagomycota</taxon>
        <taxon>Kickxellomycotina</taxon>
        <taxon>Harpellomycetes</taxon>
        <taxon>Harpellales</taxon>
        <taxon>Legeriomycetaceae</taxon>
        <taxon>Smittium</taxon>
    </lineage>
</organism>
<dbReference type="Proteomes" id="UP000187429">
    <property type="component" value="Unassembled WGS sequence"/>
</dbReference>
<dbReference type="EMBL" id="LSSM01002769">
    <property type="protein sequence ID" value="OMJ20389.1"/>
    <property type="molecule type" value="Genomic_DNA"/>
</dbReference>